<dbReference type="InterPro" id="IPR039424">
    <property type="entry name" value="SBP_5"/>
</dbReference>
<dbReference type="GO" id="GO:0015833">
    <property type="term" value="P:peptide transport"/>
    <property type="evidence" value="ECO:0007669"/>
    <property type="project" value="TreeGrafter"/>
</dbReference>
<dbReference type="PANTHER" id="PTHR30290">
    <property type="entry name" value="PERIPLASMIC BINDING COMPONENT OF ABC TRANSPORTER"/>
    <property type="match status" value="1"/>
</dbReference>
<dbReference type="GO" id="GO:0042884">
    <property type="term" value="P:microcin transport"/>
    <property type="evidence" value="ECO:0007669"/>
    <property type="project" value="TreeGrafter"/>
</dbReference>
<evidence type="ECO:0000256" key="3">
    <source>
        <dbReference type="ARBA" id="ARBA00022729"/>
    </source>
</evidence>
<comment type="similarity">
    <text evidence="1">Belongs to the bacterial solute-binding protein 5 family.</text>
</comment>
<dbReference type="PANTHER" id="PTHR30290:SF9">
    <property type="entry name" value="OLIGOPEPTIDE-BINDING PROTEIN APPA"/>
    <property type="match status" value="1"/>
</dbReference>
<evidence type="ECO:0000259" key="4">
    <source>
        <dbReference type="Pfam" id="PF00496"/>
    </source>
</evidence>
<keyword evidence="2" id="KW-0813">Transport</keyword>
<dbReference type="RefSeq" id="WP_130170962.1">
    <property type="nucleotide sequence ID" value="NZ_SHMR01000005.1"/>
</dbReference>
<dbReference type="CDD" id="cd00995">
    <property type="entry name" value="PBP2_NikA_DppA_OppA_like"/>
    <property type="match status" value="1"/>
</dbReference>
<proteinExistence type="inferred from homology"/>
<dbReference type="Gene3D" id="3.10.105.10">
    <property type="entry name" value="Dipeptide-binding Protein, Domain 3"/>
    <property type="match status" value="2"/>
</dbReference>
<dbReference type="EMBL" id="SHMR01000005">
    <property type="protein sequence ID" value="RZH67693.1"/>
    <property type="molecule type" value="Genomic_DNA"/>
</dbReference>
<evidence type="ECO:0000313" key="5">
    <source>
        <dbReference type="EMBL" id="RZH67693.1"/>
    </source>
</evidence>
<comment type="caution">
    <text evidence="5">The sequence shown here is derived from an EMBL/GenBank/DDBJ whole genome shotgun (WGS) entry which is preliminary data.</text>
</comment>
<evidence type="ECO:0000256" key="1">
    <source>
        <dbReference type="ARBA" id="ARBA00005695"/>
    </source>
</evidence>
<reference evidence="5 6" key="1">
    <citation type="submission" date="2019-02" db="EMBL/GenBank/DDBJ databases">
        <title>Genome analysis provides insights into bioremediation potentialities and Haloocin production by Natrinema altunense strain 4.1R isolated from Chott Douz in Tunisian desert.</title>
        <authorList>
            <person name="Najjari A."/>
            <person name="Youssef N."/>
            <person name="Ben Dhia O."/>
            <person name="Ferjani R."/>
            <person name="El Hidri D."/>
            <person name="Ouzari H.I."/>
            <person name="Cherif A."/>
        </authorList>
    </citation>
    <scope>NUCLEOTIDE SEQUENCE [LARGE SCALE GENOMIC DNA]</scope>
    <source>
        <strain evidence="5 6">4.1R</strain>
    </source>
</reference>
<feature type="domain" description="Solute-binding protein family 5" evidence="4">
    <location>
        <begin position="243"/>
        <end position="561"/>
    </location>
</feature>
<dbReference type="Gene3D" id="3.40.190.10">
    <property type="entry name" value="Periplasmic binding protein-like II"/>
    <property type="match status" value="1"/>
</dbReference>
<organism evidence="5 6">
    <name type="scientific">Natrinema altunense</name>
    <dbReference type="NCBI Taxonomy" id="222984"/>
    <lineage>
        <taxon>Archaea</taxon>
        <taxon>Methanobacteriati</taxon>
        <taxon>Methanobacteriota</taxon>
        <taxon>Stenosarchaea group</taxon>
        <taxon>Halobacteria</taxon>
        <taxon>Halobacteriales</taxon>
        <taxon>Natrialbaceae</taxon>
        <taxon>Natrinema</taxon>
    </lineage>
</organism>
<evidence type="ECO:0000256" key="2">
    <source>
        <dbReference type="ARBA" id="ARBA00022448"/>
    </source>
</evidence>
<dbReference type="InterPro" id="IPR000914">
    <property type="entry name" value="SBP_5_dom"/>
</dbReference>
<dbReference type="OrthoDB" id="194307at2157"/>
<accession>A0A482Y071</accession>
<protein>
    <submittedName>
        <fullName evidence="5">ABC transporter substrate-binding protein</fullName>
    </submittedName>
</protein>
<gene>
    <name evidence="5" type="ORF">ELS17_12395</name>
</gene>
<dbReference type="AlphaFoldDB" id="A0A482Y071"/>
<keyword evidence="3" id="KW-0732">Signal</keyword>
<dbReference type="SUPFAM" id="SSF53850">
    <property type="entry name" value="Periplasmic binding protein-like II"/>
    <property type="match status" value="2"/>
</dbReference>
<dbReference type="GO" id="GO:1904680">
    <property type="term" value="F:peptide transmembrane transporter activity"/>
    <property type="evidence" value="ECO:0007669"/>
    <property type="project" value="TreeGrafter"/>
</dbReference>
<dbReference type="Pfam" id="PF00496">
    <property type="entry name" value="SBP_bac_5"/>
    <property type="match status" value="1"/>
</dbReference>
<sequence>MLAATAGLTVSSSGCLRQVRNIVRTDDIQQLSVTITTVPADADRQAIRIARHLEETLTAVGVDVSLDLRSDIEFRRAVLYDHEFEICIGHHPGGTDPDFLYEALYSRYIDESGWQNPFGFTDRTIDDHLVAQRTAEGDARRKAVTAMLEAIATEQPFVPLCVPEEHRIVRTDRFDGWDEGHLATRHGYLGLEPAAGVETLRLAHLDGRLTENCNPIATDYRGRGTITDLLYDSLATKNGDGPVEPWLAESWEWDGRTVDVTLRDDCEFHDGTPVTADDVEFTYRFLQDTSLGNHDTPSPAPRYRGQVDAVESVESRTDHRVELEVETSPAVGARALLVPILPAHHWRDRAVDVVGPGGPSVAQGTTEAVATNNIPPIGSGPFQFGERTEGAQLILERFDDHFTRRPGVDLPAPTVDECRIDIHPSGDTAAQVVANGDADATSLPLGAADIDGVETPTGVSMRDASSWTFYCLGFNTRDAPFSNYRFRRLLAQLVDKEWLVDEVFHGHARPIATPVTDDWVPESLEWRGNDPETPFLGSEGEVDVDAAKAAFEAAGFRYDDHGRLRVRQ</sequence>
<name>A0A482Y071_9EURY</name>
<dbReference type="Proteomes" id="UP000292704">
    <property type="component" value="Unassembled WGS sequence"/>
</dbReference>
<evidence type="ECO:0000313" key="6">
    <source>
        <dbReference type="Proteomes" id="UP000292704"/>
    </source>
</evidence>
<dbReference type="STRING" id="222984.GCA_000731985_01116"/>